<proteinExistence type="predicted"/>
<organism evidence="1 2">
    <name type="scientific">Nemania bipapillata</name>
    <dbReference type="NCBI Taxonomy" id="110536"/>
    <lineage>
        <taxon>Eukaryota</taxon>
        <taxon>Fungi</taxon>
        <taxon>Dikarya</taxon>
        <taxon>Ascomycota</taxon>
        <taxon>Pezizomycotina</taxon>
        <taxon>Sordariomycetes</taxon>
        <taxon>Xylariomycetidae</taxon>
        <taxon>Xylariales</taxon>
        <taxon>Xylariaceae</taxon>
        <taxon>Nemania</taxon>
    </lineage>
</organism>
<comment type="caution">
    <text evidence="1">The sequence shown here is derived from an EMBL/GenBank/DDBJ whole genome shotgun (WGS) entry which is preliminary data.</text>
</comment>
<gene>
    <name evidence="1" type="ORF">ONZ43_g4010</name>
</gene>
<evidence type="ECO:0000313" key="1">
    <source>
        <dbReference type="EMBL" id="KAJ8118352.1"/>
    </source>
</evidence>
<name>A0ACC2ITB4_9PEZI</name>
<sequence>MTGSSPVTRRSRQWSSPSRPRISDFLAENRHTELSYQDALAAAQAEHGRVRDAAIRVFKDHELKEECRRLQEQEAAIRQQQRREEERIRNEERVRAEEERLRALKSKIVPKLPPEPAPAPTPTPAPAPPASSTSVSQLNGAGPLNSGTTIISASQQGSIAAGSKPSSLSISQQPPSNAPAVSINGTKVAEPAPTQPFQQGQHVTPTKPPPFGTPAATSSNFLSKALQPSAPTTTSQTPQPPADKYVIIHQNLKKLRASLVEQAKSLPLLKARMGDMRRELRKTLGQMVTEKGGNRKQVGAIQALLQESLNGSIPSQLVDPSQYVVDQRQPMEGALHNGAQLPSLFLYLLNIFAKSIINQFINECGAQPKAADPLGVIAAQIFSNKAYLWRGKSLVDILMAKYRVACPVLFGYRGNESTEQGRIRLGWKRDGTGWAPEQQHIEKMKGLAVGYAAIALRDFSKSPNTNPWPPSKYWASLARIVNTPPAEISNTQCVVLRGMIEIYEERFIQFYGSAAIAALHSALVEFPNKALTKTPGTAGLPVLAHILKRNIGLDL</sequence>
<evidence type="ECO:0000313" key="2">
    <source>
        <dbReference type="Proteomes" id="UP001153334"/>
    </source>
</evidence>
<protein>
    <submittedName>
        <fullName evidence="1">Uncharacterized protein</fullName>
    </submittedName>
</protein>
<dbReference type="Proteomes" id="UP001153334">
    <property type="component" value="Unassembled WGS sequence"/>
</dbReference>
<accession>A0ACC2ITB4</accession>
<keyword evidence="2" id="KW-1185">Reference proteome</keyword>
<dbReference type="EMBL" id="JAPESX010001018">
    <property type="protein sequence ID" value="KAJ8118352.1"/>
    <property type="molecule type" value="Genomic_DNA"/>
</dbReference>
<reference evidence="1" key="1">
    <citation type="submission" date="2022-11" db="EMBL/GenBank/DDBJ databases">
        <title>Genome Sequence of Nemania bipapillata.</title>
        <authorList>
            <person name="Buettner E."/>
        </authorList>
    </citation>
    <scope>NUCLEOTIDE SEQUENCE</scope>
    <source>
        <strain evidence="1">CP14</strain>
    </source>
</reference>